<reference evidence="14 16" key="2">
    <citation type="submission" date="2018-07" db="EMBL/GenBank/DDBJ databases">
        <title>Draft Genome Assemblies for Five Robust Yarrowia lipolytica Strains Exhibiting High Lipid Production and Pentose Sugar Utilization and Sugar Alcohol Secretion from Undetoxified Lignocellulosic Biomass Hydrolysates.</title>
        <authorList>
            <consortium name="DOE Joint Genome Institute"/>
            <person name="Walker C."/>
            <person name="Ryu S."/>
            <person name="Na H."/>
            <person name="Zane M."/>
            <person name="LaButti K."/>
            <person name="Lipzen A."/>
            <person name="Haridas S."/>
            <person name="Barry K."/>
            <person name="Grigoriev I.V."/>
            <person name="Quarterman J."/>
            <person name="Slininger P."/>
            <person name="Dien B."/>
            <person name="Trinh C.T."/>
        </authorList>
    </citation>
    <scope>NUCLEOTIDE SEQUENCE [LARGE SCALE GENOMIC DNA]</scope>
    <source>
        <strain evidence="14 16">YB392</strain>
    </source>
</reference>
<protein>
    <recommendedName>
        <fullName evidence="4">DNA topoisomerase (ATP-hydrolyzing)</fullName>
        <ecNumber evidence="4">5.6.2.2</ecNumber>
    </recommendedName>
</protein>
<dbReference type="Pfam" id="PF21180">
    <property type="entry name" value="TOP6A-Spo11_Toprim"/>
    <property type="match status" value="1"/>
</dbReference>
<gene>
    <name evidence="14" type="ORF">B0I71DRAFT_168002</name>
    <name evidence="13" type="ORF">YALI1_F21804g</name>
</gene>
<feature type="active site" description="O-(5'-phospho-DNA)-tyrosine intermediate" evidence="10">
    <location>
        <position position="79"/>
    </location>
</feature>
<comment type="cofactor">
    <cofactor evidence="2">
        <name>Mg(2+)</name>
        <dbReference type="ChEBI" id="CHEBI:18420"/>
    </cofactor>
</comment>
<dbReference type="GO" id="GO:0000706">
    <property type="term" value="P:meiotic DNA double-strand break processing"/>
    <property type="evidence" value="ECO:0007669"/>
    <property type="project" value="TreeGrafter"/>
</dbReference>
<dbReference type="GO" id="GO:0005524">
    <property type="term" value="F:ATP binding"/>
    <property type="evidence" value="ECO:0007669"/>
    <property type="project" value="InterPro"/>
</dbReference>
<dbReference type="OMA" id="YICTMAN"/>
<evidence type="ECO:0000256" key="1">
    <source>
        <dbReference type="ARBA" id="ARBA00000185"/>
    </source>
</evidence>
<evidence type="ECO:0000256" key="2">
    <source>
        <dbReference type="ARBA" id="ARBA00001946"/>
    </source>
</evidence>
<keyword evidence="5" id="KW-0479">Metal-binding</keyword>
<evidence type="ECO:0000256" key="6">
    <source>
        <dbReference type="ARBA" id="ARBA00022842"/>
    </source>
</evidence>
<dbReference type="GO" id="GO:0003918">
    <property type="term" value="F:DNA topoisomerase type II (double strand cut, ATP-hydrolyzing) activity"/>
    <property type="evidence" value="ECO:0007669"/>
    <property type="project" value="UniProtKB-UniRule"/>
</dbReference>
<evidence type="ECO:0000256" key="9">
    <source>
        <dbReference type="ARBA" id="ARBA00023235"/>
    </source>
</evidence>
<evidence type="ECO:0000313" key="16">
    <source>
        <dbReference type="Proteomes" id="UP000256601"/>
    </source>
</evidence>
<dbReference type="GeneID" id="2907817"/>
<comment type="similarity">
    <text evidence="3 10">Belongs to the TOP6A family.</text>
</comment>
<dbReference type="EMBL" id="KZ859030">
    <property type="protein sequence ID" value="RDW24550.1"/>
    <property type="molecule type" value="Genomic_DNA"/>
</dbReference>
<dbReference type="eggNOG" id="KOG2795">
    <property type="taxonomic scope" value="Eukaryota"/>
</dbReference>
<dbReference type="PANTHER" id="PTHR10848">
    <property type="entry name" value="MEIOTIC RECOMBINATION PROTEIN SPO11"/>
    <property type="match status" value="1"/>
</dbReference>
<evidence type="ECO:0000259" key="11">
    <source>
        <dbReference type="Pfam" id="PF04406"/>
    </source>
</evidence>
<dbReference type="GO" id="GO:0003677">
    <property type="term" value="F:DNA binding"/>
    <property type="evidence" value="ECO:0007669"/>
    <property type="project" value="UniProtKB-UniRule"/>
</dbReference>
<keyword evidence="7 10" id="KW-0799">Topoisomerase</keyword>
<evidence type="ECO:0000256" key="10">
    <source>
        <dbReference type="PROSITE-ProRule" id="PRU01385"/>
    </source>
</evidence>
<reference evidence="13 15" key="1">
    <citation type="journal article" date="2016" name="PLoS ONE">
        <title>Sequence Assembly of Yarrowia lipolytica Strain W29/CLIB89 Shows Transposable Element Diversity.</title>
        <authorList>
            <person name="Magnan C."/>
            <person name="Yu J."/>
            <person name="Chang I."/>
            <person name="Jahn E."/>
            <person name="Kanomata Y."/>
            <person name="Wu J."/>
            <person name="Zeller M."/>
            <person name="Oakes M."/>
            <person name="Baldi P."/>
            <person name="Sandmeyer S."/>
        </authorList>
    </citation>
    <scope>NUCLEOTIDE SEQUENCE [LARGE SCALE GENOMIC DNA]</scope>
    <source>
        <strain evidence="13">CLIB89</strain>
        <strain evidence="15">CLIB89(W29)</strain>
    </source>
</reference>
<dbReference type="GO" id="GO:0046872">
    <property type="term" value="F:metal ion binding"/>
    <property type="evidence" value="ECO:0007669"/>
    <property type="project" value="UniProtKB-KW"/>
</dbReference>
<evidence type="ECO:0000256" key="7">
    <source>
        <dbReference type="ARBA" id="ARBA00023029"/>
    </source>
</evidence>
<name>A0A1D8NNP6_YARLL</name>
<sequence length="337" mass="37860">MDQDDTKAIINKTISRLKKQFHEDISSASIFETHASKGIPLTTLCGNSVNRFSIYLRLLQIIKSCLDKDKITTKRDIYYDAVNLFKTQGVVDSCIARITNDFLQVPRDSLNVVAAQKGLIYSACDSALTISYKDDYRAPVTIPTHTTTLIPYTTNISDIQLAPQVNCILIVEKEAVFTTLCAYIPKDTLLITGKGYPDHMTQDFVRLFDEMLPLFICVDADPHGIHIAATYRYRSFVRAPSLQGLGSSISYIGVSLVDFKRGHLPLEDKNRKHAGRLLSAITGRQAEALELGDYIEMNKWKLELQRMLFLGKVAEMNVAGDGSEGRNLARYIFDRIH</sequence>
<keyword evidence="8 10" id="KW-0238">DNA-binding</keyword>
<dbReference type="Pfam" id="PF04406">
    <property type="entry name" value="TP6A_N"/>
    <property type="match status" value="1"/>
</dbReference>
<dbReference type="AlphaFoldDB" id="A0A1D8NNP6"/>
<keyword evidence="9 10" id="KW-0413">Isomerase</keyword>
<dbReference type="EMBL" id="CP017558">
    <property type="protein sequence ID" value="AOW07267.1"/>
    <property type="molecule type" value="Genomic_DNA"/>
</dbReference>
<dbReference type="GO" id="GO:0042138">
    <property type="term" value="P:meiotic DNA double-strand break formation"/>
    <property type="evidence" value="ECO:0007669"/>
    <property type="project" value="TreeGrafter"/>
</dbReference>
<feature type="domain" description="Spo11/DNA topoisomerase VI subunit A N-terminal" evidence="11">
    <location>
        <begin position="51"/>
        <end position="112"/>
    </location>
</feature>
<dbReference type="Proteomes" id="UP000182444">
    <property type="component" value="Chromosome 1F"/>
</dbReference>
<dbReference type="SUPFAM" id="SSF56726">
    <property type="entry name" value="DNA topoisomerase IV, alpha subunit"/>
    <property type="match status" value="1"/>
</dbReference>
<dbReference type="OrthoDB" id="5377392at2759"/>
<dbReference type="VEuPathDB" id="FungiDB:YALI1_F21804g"/>
<comment type="catalytic activity">
    <reaction evidence="1 10">
        <text>ATP-dependent breakage, passage and rejoining of double-stranded DNA.</text>
        <dbReference type="EC" id="5.6.2.2"/>
    </reaction>
</comment>
<feature type="domain" description="Topoisomerase 6 subunit A/Spo11 TOPRIM" evidence="12">
    <location>
        <begin position="168"/>
        <end position="317"/>
    </location>
</feature>
<dbReference type="KEGG" id="yli:2907817"/>
<dbReference type="InterPro" id="IPR036078">
    <property type="entry name" value="Spo11/TopoVI_A_sf"/>
</dbReference>
<evidence type="ECO:0000256" key="8">
    <source>
        <dbReference type="ARBA" id="ARBA00023125"/>
    </source>
</evidence>
<proteinExistence type="inferred from homology"/>
<dbReference type="InterPro" id="IPR002815">
    <property type="entry name" value="Spo11/TopoVI_A"/>
</dbReference>
<dbReference type="Gene3D" id="3.40.1360.10">
    <property type="match status" value="1"/>
</dbReference>
<evidence type="ECO:0000259" key="12">
    <source>
        <dbReference type="Pfam" id="PF21180"/>
    </source>
</evidence>
<dbReference type="RefSeq" id="XP_505492.1">
    <property type="nucleotide sequence ID" value="XM_505492.1"/>
</dbReference>
<dbReference type="Gene3D" id="1.10.10.10">
    <property type="entry name" value="Winged helix-like DNA-binding domain superfamily/Winged helix DNA-binding domain"/>
    <property type="match status" value="1"/>
</dbReference>
<evidence type="ECO:0000256" key="5">
    <source>
        <dbReference type="ARBA" id="ARBA00022723"/>
    </source>
</evidence>
<dbReference type="PROSITE" id="PS52041">
    <property type="entry name" value="TOPO_IIB"/>
    <property type="match status" value="1"/>
</dbReference>
<dbReference type="GO" id="GO:0000228">
    <property type="term" value="C:nuclear chromosome"/>
    <property type="evidence" value="ECO:0007669"/>
    <property type="project" value="TreeGrafter"/>
</dbReference>
<dbReference type="EC" id="5.6.2.2" evidence="4"/>
<dbReference type="PRINTS" id="PR01550">
    <property type="entry name" value="TOP6AFAMILY"/>
</dbReference>
<evidence type="ECO:0000313" key="15">
    <source>
        <dbReference type="Proteomes" id="UP000182444"/>
    </source>
</evidence>
<dbReference type="VEuPathDB" id="FungiDB:YALI0_F16335g"/>
<dbReference type="Proteomes" id="UP000256601">
    <property type="component" value="Unassembled WGS sequence"/>
</dbReference>
<evidence type="ECO:0000256" key="3">
    <source>
        <dbReference type="ARBA" id="ARBA00006559"/>
    </source>
</evidence>
<accession>A0A1D8NNP6</accession>
<dbReference type="CDD" id="cd00223">
    <property type="entry name" value="TOPRIM_TopoIIB_SPO"/>
    <property type="match status" value="1"/>
</dbReference>
<dbReference type="GO" id="GO:0007131">
    <property type="term" value="P:reciprocal meiotic recombination"/>
    <property type="evidence" value="ECO:0007669"/>
    <property type="project" value="TreeGrafter"/>
</dbReference>
<dbReference type="InterPro" id="IPR034136">
    <property type="entry name" value="TOPRIM_Topo6A/Spo11"/>
</dbReference>
<dbReference type="InterPro" id="IPR013049">
    <property type="entry name" value="Spo11/TopoVI_A_N"/>
</dbReference>
<evidence type="ECO:0000313" key="13">
    <source>
        <dbReference type="EMBL" id="AOW07267.1"/>
    </source>
</evidence>
<dbReference type="PANTHER" id="PTHR10848:SF0">
    <property type="entry name" value="MEIOTIC RECOMBINATION PROTEIN SPO11"/>
    <property type="match status" value="1"/>
</dbReference>
<evidence type="ECO:0000313" key="14">
    <source>
        <dbReference type="EMBL" id="RDW24550.1"/>
    </source>
</evidence>
<organism evidence="13 15">
    <name type="scientific">Yarrowia lipolytica</name>
    <name type="common">Candida lipolytica</name>
    <dbReference type="NCBI Taxonomy" id="4952"/>
    <lineage>
        <taxon>Eukaryota</taxon>
        <taxon>Fungi</taxon>
        <taxon>Dikarya</taxon>
        <taxon>Ascomycota</taxon>
        <taxon>Saccharomycotina</taxon>
        <taxon>Dipodascomycetes</taxon>
        <taxon>Dipodascales</taxon>
        <taxon>Dipodascales incertae sedis</taxon>
        <taxon>Yarrowia</taxon>
    </lineage>
</organism>
<evidence type="ECO:0000256" key="4">
    <source>
        <dbReference type="ARBA" id="ARBA00012895"/>
    </source>
</evidence>
<dbReference type="InterPro" id="IPR036388">
    <property type="entry name" value="WH-like_DNA-bd_sf"/>
</dbReference>
<keyword evidence="6" id="KW-0460">Magnesium</keyword>